<evidence type="ECO:0000256" key="5">
    <source>
        <dbReference type="ARBA" id="ARBA00047475"/>
    </source>
</evidence>
<comment type="caution">
    <text evidence="7">The sequence shown here is derived from an EMBL/GenBank/DDBJ whole genome shotgun (WGS) entry which is preliminary data.</text>
</comment>
<keyword evidence="4 7" id="KW-0808">Transferase</keyword>
<keyword evidence="3" id="KW-0328">Glycosyltransferase</keyword>
<protein>
    <recommendedName>
        <fullName evidence="2">glucuronosyltransferase</fullName>
        <ecNumber evidence="2">2.4.1.17</ecNumber>
    </recommendedName>
</protein>
<organism evidence="7 8">
    <name type="scientific">Ditylenchus destructor</name>
    <dbReference type="NCBI Taxonomy" id="166010"/>
    <lineage>
        <taxon>Eukaryota</taxon>
        <taxon>Metazoa</taxon>
        <taxon>Ecdysozoa</taxon>
        <taxon>Nematoda</taxon>
        <taxon>Chromadorea</taxon>
        <taxon>Rhabditida</taxon>
        <taxon>Tylenchina</taxon>
        <taxon>Tylenchomorpha</taxon>
        <taxon>Sphaerularioidea</taxon>
        <taxon>Anguinidae</taxon>
        <taxon>Anguininae</taxon>
        <taxon>Ditylenchus</taxon>
    </lineage>
</organism>
<sequence length="212" mass="24414">MNLLWIKRRCYFTICATLFICVAEADKKRLKILVNSPTVGWSHMQFQSRIADALVEAGHEVHLLVYHMNPLVECCDKLKSRAQKIIHMERHESAKDAMMKLNVLKDSFSGKTNMIVEGSMTQWSYMLRDTCKDMLSNKNILDELKAERYDVAISEFYEVCIFGIFRQVGIKTKLASMAITLENWAGSPFGIYGVSSYVTNYLKISLFKNQIF</sequence>
<gene>
    <name evidence="7" type="ORF">DdX_06636</name>
</gene>
<evidence type="ECO:0000313" key="7">
    <source>
        <dbReference type="EMBL" id="KAI1718216.1"/>
    </source>
</evidence>
<dbReference type="PANTHER" id="PTHR48043:SF23">
    <property type="entry name" value="UDP-GLUCURONOSYLTRANSFERASE"/>
    <property type="match status" value="1"/>
</dbReference>
<proteinExistence type="inferred from homology"/>
<dbReference type="EC" id="2.4.1.17" evidence="2"/>
<name>A0AAD4N872_9BILA</name>
<evidence type="ECO:0000313" key="8">
    <source>
        <dbReference type="Proteomes" id="UP001201812"/>
    </source>
</evidence>
<dbReference type="AlphaFoldDB" id="A0AAD4N872"/>
<dbReference type="InterPro" id="IPR050271">
    <property type="entry name" value="UDP-glycosyltransferase"/>
</dbReference>
<feature type="signal peptide" evidence="6">
    <location>
        <begin position="1"/>
        <end position="25"/>
    </location>
</feature>
<comment type="similarity">
    <text evidence="1">Belongs to the UDP-glycosyltransferase family.</text>
</comment>
<dbReference type="SUPFAM" id="SSF53756">
    <property type="entry name" value="UDP-Glycosyltransferase/glycogen phosphorylase"/>
    <property type="match status" value="1"/>
</dbReference>
<dbReference type="Pfam" id="PF00201">
    <property type="entry name" value="UDPGT"/>
    <property type="match status" value="1"/>
</dbReference>
<keyword evidence="6" id="KW-0732">Signal</keyword>
<evidence type="ECO:0000256" key="1">
    <source>
        <dbReference type="ARBA" id="ARBA00009995"/>
    </source>
</evidence>
<keyword evidence="8" id="KW-1185">Reference proteome</keyword>
<dbReference type="InterPro" id="IPR002213">
    <property type="entry name" value="UDP_glucos_trans"/>
</dbReference>
<comment type="catalytic activity">
    <reaction evidence="5">
        <text>glucuronate acceptor + UDP-alpha-D-glucuronate = acceptor beta-D-glucuronoside + UDP + H(+)</text>
        <dbReference type="Rhea" id="RHEA:21032"/>
        <dbReference type="ChEBI" id="CHEBI:15378"/>
        <dbReference type="ChEBI" id="CHEBI:58052"/>
        <dbReference type="ChEBI" id="CHEBI:58223"/>
        <dbReference type="ChEBI" id="CHEBI:132367"/>
        <dbReference type="ChEBI" id="CHEBI:132368"/>
        <dbReference type="EC" id="2.4.1.17"/>
    </reaction>
</comment>
<accession>A0AAD4N872</accession>
<dbReference type="EMBL" id="JAKKPZ010000008">
    <property type="protein sequence ID" value="KAI1718216.1"/>
    <property type="molecule type" value="Genomic_DNA"/>
</dbReference>
<reference evidence="7" key="1">
    <citation type="submission" date="2022-01" db="EMBL/GenBank/DDBJ databases">
        <title>Genome Sequence Resource for Two Populations of Ditylenchus destructor, the Migratory Endoparasitic Phytonematode.</title>
        <authorList>
            <person name="Zhang H."/>
            <person name="Lin R."/>
            <person name="Xie B."/>
        </authorList>
    </citation>
    <scope>NUCLEOTIDE SEQUENCE</scope>
    <source>
        <strain evidence="7">BazhouSP</strain>
    </source>
</reference>
<dbReference type="PANTHER" id="PTHR48043">
    <property type="entry name" value="EG:EG0003.4 PROTEIN-RELATED"/>
    <property type="match status" value="1"/>
</dbReference>
<dbReference type="GO" id="GO:0015020">
    <property type="term" value="F:glucuronosyltransferase activity"/>
    <property type="evidence" value="ECO:0007669"/>
    <property type="project" value="UniProtKB-EC"/>
</dbReference>
<feature type="chain" id="PRO_5041944435" description="glucuronosyltransferase" evidence="6">
    <location>
        <begin position="26"/>
        <end position="212"/>
    </location>
</feature>
<evidence type="ECO:0000256" key="6">
    <source>
        <dbReference type="SAM" id="SignalP"/>
    </source>
</evidence>
<dbReference type="Proteomes" id="UP001201812">
    <property type="component" value="Unassembled WGS sequence"/>
</dbReference>
<evidence type="ECO:0000256" key="2">
    <source>
        <dbReference type="ARBA" id="ARBA00012544"/>
    </source>
</evidence>
<evidence type="ECO:0000256" key="3">
    <source>
        <dbReference type="ARBA" id="ARBA00022676"/>
    </source>
</evidence>
<evidence type="ECO:0000256" key="4">
    <source>
        <dbReference type="ARBA" id="ARBA00022679"/>
    </source>
</evidence>